<dbReference type="SUPFAM" id="SSF55136">
    <property type="entry name" value="Probable bacterial effector-binding domain"/>
    <property type="match status" value="1"/>
</dbReference>
<dbReference type="STRING" id="298654.FraEuI1c_3510"/>
<organism evidence="2 3">
    <name type="scientific">Pseudofrankia inefficax (strain DSM 45817 / CECT 9037 / DDB 130130 / EuI1c)</name>
    <name type="common">Frankia inefficax</name>
    <dbReference type="NCBI Taxonomy" id="298654"/>
    <lineage>
        <taxon>Bacteria</taxon>
        <taxon>Bacillati</taxon>
        <taxon>Actinomycetota</taxon>
        <taxon>Actinomycetes</taxon>
        <taxon>Frankiales</taxon>
        <taxon>Frankiaceae</taxon>
        <taxon>Pseudofrankia</taxon>
    </lineage>
</organism>
<keyword evidence="3" id="KW-1185">Reference proteome</keyword>
<dbReference type="KEGG" id="fri:FraEuI1c_3510"/>
<dbReference type="Proteomes" id="UP000002484">
    <property type="component" value="Chromosome"/>
</dbReference>
<dbReference type="EMBL" id="CP002299">
    <property type="protein sequence ID" value="ADP81519.1"/>
    <property type="molecule type" value="Genomic_DNA"/>
</dbReference>
<protein>
    <submittedName>
        <fullName evidence="2">Transcription activator effector binding protein</fullName>
    </submittedName>
</protein>
<sequence length="158" mass="17123">MTYVVEVATVAPKVLAAVRRQVRPGEVPTAFRAALDEVWAFLRGQPGLRDDGHNVFVYHHAAGGPEAGLDVDFGVEVTRPFPPQGLVACVESPTGRAARTVHRGGYGGLPDAHAAIHAWCREHAETIGAWSIEVYGDWHEDESKIETTILYALAARSE</sequence>
<dbReference type="SMART" id="SM00871">
    <property type="entry name" value="AraC_E_bind"/>
    <property type="match status" value="1"/>
</dbReference>
<dbReference type="InParanoid" id="E3IZ92"/>
<dbReference type="HOGENOM" id="CLU_113664_4_0_11"/>
<evidence type="ECO:0000313" key="3">
    <source>
        <dbReference type="Proteomes" id="UP000002484"/>
    </source>
</evidence>
<name>E3IZ92_PSEI1</name>
<gene>
    <name evidence="2" type="ordered locus">FraEuI1c_3510</name>
</gene>
<reference evidence="2 3" key="1">
    <citation type="submission" date="2010-10" db="EMBL/GenBank/DDBJ databases">
        <title>Complete sequence of Frankia sp. EuI1c.</title>
        <authorList>
            <consortium name="US DOE Joint Genome Institute"/>
            <person name="Lucas S."/>
            <person name="Copeland A."/>
            <person name="Lapidus A."/>
            <person name="Cheng J.-F."/>
            <person name="Bruce D."/>
            <person name="Goodwin L."/>
            <person name="Pitluck S."/>
            <person name="Chertkov O."/>
            <person name="Detter J.C."/>
            <person name="Han C."/>
            <person name="Tapia R."/>
            <person name="Land M."/>
            <person name="Hauser L."/>
            <person name="Jeffries C."/>
            <person name="Kyrpides N."/>
            <person name="Ivanova N."/>
            <person name="Mikhailova N."/>
            <person name="Beauchemin N."/>
            <person name="Sen A."/>
            <person name="Sur S.A."/>
            <person name="Gtari M."/>
            <person name="Wall L."/>
            <person name="Tisa L."/>
            <person name="Woyke T."/>
        </authorList>
    </citation>
    <scope>NUCLEOTIDE SEQUENCE [LARGE SCALE GENOMIC DNA]</scope>
    <source>
        <strain evidence="3">DSM 45817 / CECT 9037 / EuI1c</strain>
    </source>
</reference>
<dbReference type="InterPro" id="IPR011256">
    <property type="entry name" value="Reg_factor_effector_dom_sf"/>
</dbReference>
<dbReference type="Pfam" id="PF06445">
    <property type="entry name" value="GyrI-like"/>
    <property type="match status" value="1"/>
</dbReference>
<dbReference type="OrthoDB" id="795001at2"/>
<proteinExistence type="predicted"/>
<dbReference type="InterPro" id="IPR029442">
    <property type="entry name" value="GyrI-like"/>
</dbReference>
<feature type="domain" description="AraC effector-binding" evidence="1">
    <location>
        <begin position="3"/>
        <end position="154"/>
    </location>
</feature>
<dbReference type="Gene3D" id="3.20.80.10">
    <property type="entry name" value="Regulatory factor, effector binding domain"/>
    <property type="match status" value="1"/>
</dbReference>
<accession>E3IZ92</accession>
<dbReference type="InterPro" id="IPR010499">
    <property type="entry name" value="AraC_E-bd"/>
</dbReference>
<evidence type="ECO:0000313" key="2">
    <source>
        <dbReference type="EMBL" id="ADP81519.1"/>
    </source>
</evidence>
<dbReference type="AlphaFoldDB" id="E3IZ92"/>
<dbReference type="RefSeq" id="WP_013424637.1">
    <property type="nucleotide sequence ID" value="NC_014666.1"/>
</dbReference>
<evidence type="ECO:0000259" key="1">
    <source>
        <dbReference type="SMART" id="SM00871"/>
    </source>
</evidence>
<dbReference type="eggNOG" id="COG4978">
    <property type="taxonomic scope" value="Bacteria"/>
</dbReference>